<sequence length="62" mass="7428">MYQWYMDHHRDDPGKQEALNTYPEHIGVEIPHVPETVAVEENPEEEEDPEKEEDLEEYSEDE</sequence>
<evidence type="ECO:0000256" key="1">
    <source>
        <dbReference type="SAM" id="MobiDB-lite"/>
    </source>
</evidence>
<protein>
    <submittedName>
        <fullName evidence="2">Uncharacterized protein</fullName>
    </submittedName>
</protein>
<evidence type="ECO:0000313" key="2">
    <source>
        <dbReference type="EMBL" id="KAF3454080.1"/>
    </source>
</evidence>
<accession>A0A8K0HLY1</accession>
<comment type="caution">
    <text evidence="2">The sequence shown here is derived from an EMBL/GenBank/DDBJ whole genome shotgun (WGS) entry which is preliminary data.</text>
</comment>
<evidence type="ECO:0000313" key="3">
    <source>
        <dbReference type="Proteomes" id="UP000796880"/>
    </source>
</evidence>
<feature type="region of interest" description="Disordered" evidence="1">
    <location>
        <begin position="34"/>
        <end position="62"/>
    </location>
</feature>
<dbReference type="Proteomes" id="UP000796880">
    <property type="component" value="Unassembled WGS sequence"/>
</dbReference>
<proteinExistence type="predicted"/>
<name>A0A8K0HLY1_9ROSA</name>
<feature type="compositionally biased region" description="Acidic residues" evidence="1">
    <location>
        <begin position="41"/>
        <end position="62"/>
    </location>
</feature>
<dbReference type="EMBL" id="VOIH02000002">
    <property type="protein sequence ID" value="KAF3454080.1"/>
    <property type="molecule type" value="Genomic_DNA"/>
</dbReference>
<gene>
    <name evidence="2" type="ORF">FNV43_RR04527</name>
</gene>
<organism evidence="2 3">
    <name type="scientific">Rhamnella rubrinervis</name>
    <dbReference type="NCBI Taxonomy" id="2594499"/>
    <lineage>
        <taxon>Eukaryota</taxon>
        <taxon>Viridiplantae</taxon>
        <taxon>Streptophyta</taxon>
        <taxon>Embryophyta</taxon>
        <taxon>Tracheophyta</taxon>
        <taxon>Spermatophyta</taxon>
        <taxon>Magnoliopsida</taxon>
        <taxon>eudicotyledons</taxon>
        <taxon>Gunneridae</taxon>
        <taxon>Pentapetalae</taxon>
        <taxon>rosids</taxon>
        <taxon>fabids</taxon>
        <taxon>Rosales</taxon>
        <taxon>Rhamnaceae</taxon>
        <taxon>rhamnoid group</taxon>
        <taxon>Rhamneae</taxon>
        <taxon>Rhamnella</taxon>
    </lineage>
</organism>
<dbReference type="AlphaFoldDB" id="A0A8K0HLY1"/>
<keyword evidence="3" id="KW-1185">Reference proteome</keyword>
<reference evidence="2" key="1">
    <citation type="submission" date="2020-03" db="EMBL/GenBank/DDBJ databases">
        <title>A high-quality chromosome-level genome assembly of a woody plant with both climbing and erect habits, Rhamnella rubrinervis.</title>
        <authorList>
            <person name="Lu Z."/>
            <person name="Yang Y."/>
            <person name="Zhu X."/>
            <person name="Sun Y."/>
        </authorList>
    </citation>
    <scope>NUCLEOTIDE SEQUENCE</scope>
    <source>
        <strain evidence="2">BYM</strain>
        <tissue evidence="2">Leaf</tissue>
    </source>
</reference>